<proteinExistence type="predicted"/>
<sequence>MAECIENALSLGINLPLRKPSRNRKKKGKLLKTSRTKIFSGRKSRESLHSIRCGKLRYTEQLLLAGNARRRSFSHDGFEITSGTALGDDLPSSYPFTVLMSPSESQNSSDFSWRTSRLRRLTPHRRVPSRVLHNSQKAAGVAYGCARPKFLDVCRAKKQCAICGWVALGEP</sequence>
<evidence type="ECO:0000313" key="2">
    <source>
        <dbReference type="Proteomes" id="UP000600918"/>
    </source>
</evidence>
<comment type="caution">
    <text evidence="1">The sequence shown here is derived from an EMBL/GenBank/DDBJ whole genome shotgun (WGS) entry which is preliminary data.</text>
</comment>
<evidence type="ECO:0000313" key="1">
    <source>
        <dbReference type="EMBL" id="KAF7417071.1"/>
    </source>
</evidence>
<dbReference type="Proteomes" id="UP000600918">
    <property type="component" value="Unassembled WGS sequence"/>
</dbReference>
<reference evidence="1" key="1">
    <citation type="journal article" date="2020" name="G3 (Bethesda)">
        <title>High-Quality Assemblies for Three Invasive Social Wasps from the &lt;i&gt;Vespula&lt;/i&gt; Genus.</title>
        <authorList>
            <person name="Harrop T.W.R."/>
            <person name="Guhlin J."/>
            <person name="McLaughlin G.M."/>
            <person name="Permina E."/>
            <person name="Stockwell P."/>
            <person name="Gilligan J."/>
            <person name="Le Lec M.F."/>
            <person name="Gruber M.A.M."/>
            <person name="Quinn O."/>
            <person name="Lovegrove M."/>
            <person name="Duncan E.J."/>
            <person name="Remnant E.J."/>
            <person name="Van Eeckhoven J."/>
            <person name="Graham B."/>
            <person name="Knapp R.A."/>
            <person name="Langford K.W."/>
            <person name="Kronenberg Z."/>
            <person name="Press M.O."/>
            <person name="Eacker S.M."/>
            <person name="Wilson-Rankin E.E."/>
            <person name="Purcell J."/>
            <person name="Lester P.J."/>
            <person name="Dearden P.K."/>
        </authorList>
    </citation>
    <scope>NUCLEOTIDE SEQUENCE</scope>
    <source>
        <strain evidence="1">Volc-1</strain>
    </source>
</reference>
<accession>A0A834NSA9</accession>
<name>A0A834NSA9_VESPE</name>
<dbReference type="EMBL" id="JACSDY010000010">
    <property type="protein sequence ID" value="KAF7417071.1"/>
    <property type="molecule type" value="Genomic_DNA"/>
</dbReference>
<organism evidence="1 2">
    <name type="scientific">Vespula pensylvanica</name>
    <name type="common">Western yellow jacket</name>
    <name type="synonym">Wasp</name>
    <dbReference type="NCBI Taxonomy" id="30213"/>
    <lineage>
        <taxon>Eukaryota</taxon>
        <taxon>Metazoa</taxon>
        <taxon>Ecdysozoa</taxon>
        <taxon>Arthropoda</taxon>
        <taxon>Hexapoda</taxon>
        <taxon>Insecta</taxon>
        <taxon>Pterygota</taxon>
        <taxon>Neoptera</taxon>
        <taxon>Endopterygota</taxon>
        <taxon>Hymenoptera</taxon>
        <taxon>Apocrita</taxon>
        <taxon>Aculeata</taxon>
        <taxon>Vespoidea</taxon>
        <taxon>Vespidae</taxon>
        <taxon>Vespinae</taxon>
        <taxon>Vespula</taxon>
    </lineage>
</organism>
<keyword evidence="2" id="KW-1185">Reference proteome</keyword>
<protein>
    <submittedName>
        <fullName evidence="1">Uncharacterized protein</fullName>
    </submittedName>
</protein>
<dbReference type="AlphaFoldDB" id="A0A834NSA9"/>
<gene>
    <name evidence="1" type="ORF">H0235_011602</name>
</gene>